<feature type="domain" description="HTH marR-type" evidence="4">
    <location>
        <begin position="1"/>
        <end position="136"/>
    </location>
</feature>
<dbReference type="PANTHER" id="PTHR42756:SF1">
    <property type="entry name" value="TRANSCRIPTIONAL REPRESSOR OF EMRAB OPERON"/>
    <property type="match status" value="1"/>
</dbReference>
<reference evidence="5 6" key="1">
    <citation type="submission" date="2022-10" db="EMBL/GenBank/DDBJ databases">
        <title>Comparative genomics and taxonomic characterization of three novel marine species of genus Reichenbachiella exhibiting antioxidant and polysaccharide degradation activities.</title>
        <authorList>
            <person name="Muhammad N."/>
            <person name="Lee Y.-J."/>
            <person name="Ko J."/>
            <person name="Kim S.-G."/>
        </authorList>
    </citation>
    <scope>NUCLEOTIDE SEQUENCE [LARGE SCALE GENOMIC DNA]</scope>
    <source>
        <strain evidence="5 6">ABR2-5</strain>
    </source>
</reference>
<dbReference type="SMART" id="SM00347">
    <property type="entry name" value="HTH_MARR"/>
    <property type="match status" value="1"/>
</dbReference>
<dbReference type="PROSITE" id="PS50995">
    <property type="entry name" value="HTH_MARR_2"/>
    <property type="match status" value="1"/>
</dbReference>
<keyword evidence="6" id="KW-1185">Reference proteome</keyword>
<dbReference type="PROSITE" id="PS01117">
    <property type="entry name" value="HTH_MARR_1"/>
    <property type="match status" value="1"/>
</dbReference>
<gene>
    <name evidence="5" type="ORF">N7U62_16700</name>
</gene>
<evidence type="ECO:0000256" key="1">
    <source>
        <dbReference type="ARBA" id="ARBA00023015"/>
    </source>
</evidence>
<dbReference type="PANTHER" id="PTHR42756">
    <property type="entry name" value="TRANSCRIPTIONAL REGULATOR, MARR"/>
    <property type="match status" value="1"/>
</dbReference>
<evidence type="ECO:0000256" key="2">
    <source>
        <dbReference type="ARBA" id="ARBA00023125"/>
    </source>
</evidence>
<name>A0ABT3CXR4_9BACT</name>
<sequence length="154" mass="17687">MKKEETVDYHIKVVWHAISRMYNQGGSEKGITASSGFVLLNIDMEKGTPATKIAPLLGMEARSLTRMLKSMEQTGLIYREKDPSDKRSVRIMLTEEGMKKRAFARKAVIYFNESVRKKVTDEKLQAFFEVMGAIDQVIEENRNIEQQLILIENE</sequence>
<dbReference type="PRINTS" id="PR00598">
    <property type="entry name" value="HTHMARR"/>
</dbReference>
<evidence type="ECO:0000313" key="6">
    <source>
        <dbReference type="Proteomes" id="UP001300692"/>
    </source>
</evidence>
<dbReference type="Gene3D" id="1.10.10.10">
    <property type="entry name" value="Winged helix-like DNA-binding domain superfamily/Winged helix DNA-binding domain"/>
    <property type="match status" value="1"/>
</dbReference>
<dbReference type="InterPro" id="IPR036388">
    <property type="entry name" value="WH-like_DNA-bd_sf"/>
</dbReference>
<evidence type="ECO:0000256" key="3">
    <source>
        <dbReference type="ARBA" id="ARBA00023163"/>
    </source>
</evidence>
<organism evidence="5 6">
    <name type="scientific">Reichenbachiella ulvae</name>
    <dbReference type="NCBI Taxonomy" id="2980104"/>
    <lineage>
        <taxon>Bacteria</taxon>
        <taxon>Pseudomonadati</taxon>
        <taxon>Bacteroidota</taxon>
        <taxon>Cytophagia</taxon>
        <taxon>Cytophagales</taxon>
        <taxon>Reichenbachiellaceae</taxon>
        <taxon>Reichenbachiella</taxon>
    </lineage>
</organism>
<proteinExistence type="predicted"/>
<dbReference type="EMBL" id="JAOYOD010000001">
    <property type="protein sequence ID" value="MCV9388324.1"/>
    <property type="molecule type" value="Genomic_DNA"/>
</dbReference>
<evidence type="ECO:0000313" key="5">
    <source>
        <dbReference type="EMBL" id="MCV9388324.1"/>
    </source>
</evidence>
<protein>
    <submittedName>
        <fullName evidence="5">MarR family transcriptional regulator</fullName>
    </submittedName>
</protein>
<keyword evidence="3" id="KW-0804">Transcription</keyword>
<evidence type="ECO:0000259" key="4">
    <source>
        <dbReference type="PROSITE" id="PS50995"/>
    </source>
</evidence>
<dbReference type="Proteomes" id="UP001300692">
    <property type="component" value="Unassembled WGS sequence"/>
</dbReference>
<accession>A0ABT3CXR4</accession>
<dbReference type="InterPro" id="IPR023187">
    <property type="entry name" value="Tscrpt_reg_MarR-type_CS"/>
</dbReference>
<dbReference type="InterPro" id="IPR000835">
    <property type="entry name" value="HTH_MarR-typ"/>
</dbReference>
<keyword evidence="1" id="KW-0805">Transcription regulation</keyword>
<dbReference type="InterPro" id="IPR036390">
    <property type="entry name" value="WH_DNA-bd_sf"/>
</dbReference>
<dbReference type="RefSeq" id="WP_264139182.1">
    <property type="nucleotide sequence ID" value="NZ_JAOYOD010000001.1"/>
</dbReference>
<dbReference type="SUPFAM" id="SSF46785">
    <property type="entry name" value="Winged helix' DNA-binding domain"/>
    <property type="match status" value="1"/>
</dbReference>
<keyword evidence="2" id="KW-0238">DNA-binding</keyword>
<comment type="caution">
    <text evidence="5">The sequence shown here is derived from an EMBL/GenBank/DDBJ whole genome shotgun (WGS) entry which is preliminary data.</text>
</comment>
<dbReference type="Pfam" id="PF01047">
    <property type="entry name" value="MarR"/>
    <property type="match status" value="1"/>
</dbReference>